<feature type="region of interest" description="Disordered" evidence="1">
    <location>
        <begin position="108"/>
        <end position="135"/>
    </location>
</feature>
<feature type="compositionally biased region" description="Basic and acidic residues" evidence="1">
    <location>
        <begin position="185"/>
        <end position="194"/>
    </location>
</feature>
<proteinExistence type="predicted"/>
<comment type="caution">
    <text evidence="2">The sequence shown here is derived from an EMBL/GenBank/DDBJ whole genome shotgun (WGS) entry which is preliminary data.</text>
</comment>
<name>A0ABC8QS66_9AQUA</name>
<gene>
    <name evidence="2" type="ORF">ILEXP_LOCUS1995</name>
</gene>
<dbReference type="Proteomes" id="UP001642360">
    <property type="component" value="Unassembled WGS sequence"/>
</dbReference>
<protein>
    <submittedName>
        <fullName evidence="2">Uncharacterized protein</fullName>
    </submittedName>
</protein>
<organism evidence="2 3">
    <name type="scientific">Ilex paraguariensis</name>
    <name type="common">yerba mate</name>
    <dbReference type="NCBI Taxonomy" id="185542"/>
    <lineage>
        <taxon>Eukaryota</taxon>
        <taxon>Viridiplantae</taxon>
        <taxon>Streptophyta</taxon>
        <taxon>Embryophyta</taxon>
        <taxon>Tracheophyta</taxon>
        <taxon>Spermatophyta</taxon>
        <taxon>Magnoliopsida</taxon>
        <taxon>eudicotyledons</taxon>
        <taxon>Gunneridae</taxon>
        <taxon>Pentapetalae</taxon>
        <taxon>asterids</taxon>
        <taxon>campanulids</taxon>
        <taxon>Aquifoliales</taxon>
        <taxon>Aquifoliaceae</taxon>
        <taxon>Ilex</taxon>
    </lineage>
</organism>
<feature type="region of interest" description="Disordered" evidence="1">
    <location>
        <begin position="173"/>
        <end position="197"/>
    </location>
</feature>
<keyword evidence="3" id="KW-1185">Reference proteome</keyword>
<accession>A0ABC8QS66</accession>
<dbReference type="EMBL" id="CAUOFW020000690">
    <property type="protein sequence ID" value="CAK9135071.1"/>
    <property type="molecule type" value="Genomic_DNA"/>
</dbReference>
<sequence length="296" mass="31773">MTLFSLPPHALTINMSSILENPTFSNVGDLSNSCSPKDQDVNPQSLNAFVPSNPATISPEVNPQTTQACSPAVSQSLVKELSISSEGTCSTIPNGARIHTQQICASSSGNPHNGTDMHKEVPSKKPTKVTSSLATKVRPQVNPCPSTSYFVSESSIRSKEGVGHALSNEGMQGSLVTTQNVPLEEQPRSDDRLKQTTSWSQVVKNGVGLDSNIHGSANHKAMSLKFVEPIRDAQWIVVSPPRDIVAKGCKEWETCFVGNQETLNYCSTSSNEPHLTLPELSQQIQGEILPTGNVVI</sequence>
<reference evidence="2 3" key="1">
    <citation type="submission" date="2024-02" db="EMBL/GenBank/DDBJ databases">
        <authorList>
            <person name="Vignale AGUSTIN F."/>
            <person name="Sosa J E."/>
            <person name="Modenutti C."/>
        </authorList>
    </citation>
    <scope>NUCLEOTIDE SEQUENCE [LARGE SCALE GENOMIC DNA]</scope>
</reference>
<evidence type="ECO:0000256" key="1">
    <source>
        <dbReference type="SAM" id="MobiDB-lite"/>
    </source>
</evidence>
<evidence type="ECO:0000313" key="2">
    <source>
        <dbReference type="EMBL" id="CAK9135071.1"/>
    </source>
</evidence>
<dbReference type="AlphaFoldDB" id="A0ABC8QS66"/>
<evidence type="ECO:0000313" key="3">
    <source>
        <dbReference type="Proteomes" id="UP001642360"/>
    </source>
</evidence>